<dbReference type="EMBL" id="MU004192">
    <property type="protein sequence ID" value="KAF2493110.1"/>
    <property type="molecule type" value="Genomic_DNA"/>
</dbReference>
<feature type="signal peptide" evidence="1">
    <location>
        <begin position="1"/>
        <end position="21"/>
    </location>
</feature>
<dbReference type="AlphaFoldDB" id="A0A6A6QM92"/>
<evidence type="ECO:0000256" key="1">
    <source>
        <dbReference type="SAM" id="SignalP"/>
    </source>
</evidence>
<dbReference type="Proteomes" id="UP000799750">
    <property type="component" value="Unassembled WGS sequence"/>
</dbReference>
<evidence type="ECO:0000313" key="2">
    <source>
        <dbReference type="EMBL" id="KAF2493110.1"/>
    </source>
</evidence>
<accession>A0A6A6QM92</accession>
<keyword evidence="3" id="KW-1185">Reference proteome</keyword>
<protein>
    <recommendedName>
        <fullName evidence="4">Six-hairpin glycosidase</fullName>
    </recommendedName>
</protein>
<dbReference type="OrthoDB" id="5358475at2759"/>
<keyword evidence="1" id="KW-0732">Signal</keyword>
<evidence type="ECO:0000313" key="3">
    <source>
        <dbReference type="Proteomes" id="UP000799750"/>
    </source>
</evidence>
<name>A0A6A6QM92_9PEZI</name>
<organism evidence="2 3">
    <name type="scientific">Lophium mytilinum</name>
    <dbReference type="NCBI Taxonomy" id="390894"/>
    <lineage>
        <taxon>Eukaryota</taxon>
        <taxon>Fungi</taxon>
        <taxon>Dikarya</taxon>
        <taxon>Ascomycota</taxon>
        <taxon>Pezizomycotina</taxon>
        <taxon>Dothideomycetes</taxon>
        <taxon>Pleosporomycetidae</taxon>
        <taxon>Mytilinidiales</taxon>
        <taxon>Mytilinidiaceae</taxon>
        <taxon>Lophium</taxon>
    </lineage>
</organism>
<feature type="chain" id="PRO_5025433559" description="Six-hairpin glycosidase" evidence="1">
    <location>
        <begin position="22"/>
        <end position="214"/>
    </location>
</feature>
<reference evidence="2" key="1">
    <citation type="journal article" date="2020" name="Stud. Mycol.">
        <title>101 Dothideomycetes genomes: a test case for predicting lifestyles and emergence of pathogens.</title>
        <authorList>
            <person name="Haridas S."/>
            <person name="Albert R."/>
            <person name="Binder M."/>
            <person name="Bloem J."/>
            <person name="Labutti K."/>
            <person name="Salamov A."/>
            <person name="Andreopoulos B."/>
            <person name="Baker S."/>
            <person name="Barry K."/>
            <person name="Bills G."/>
            <person name="Bluhm B."/>
            <person name="Cannon C."/>
            <person name="Castanera R."/>
            <person name="Culley D."/>
            <person name="Daum C."/>
            <person name="Ezra D."/>
            <person name="Gonzalez J."/>
            <person name="Henrissat B."/>
            <person name="Kuo A."/>
            <person name="Liang C."/>
            <person name="Lipzen A."/>
            <person name="Lutzoni F."/>
            <person name="Magnuson J."/>
            <person name="Mondo S."/>
            <person name="Nolan M."/>
            <person name="Ohm R."/>
            <person name="Pangilinan J."/>
            <person name="Park H.-J."/>
            <person name="Ramirez L."/>
            <person name="Alfaro M."/>
            <person name="Sun H."/>
            <person name="Tritt A."/>
            <person name="Yoshinaga Y."/>
            <person name="Zwiers L.-H."/>
            <person name="Turgeon B."/>
            <person name="Goodwin S."/>
            <person name="Spatafora J."/>
            <person name="Crous P."/>
            <person name="Grigoriev I."/>
        </authorList>
    </citation>
    <scope>NUCLEOTIDE SEQUENCE</scope>
    <source>
        <strain evidence="2">CBS 269.34</strain>
    </source>
</reference>
<sequence length="214" mass="24618">MRVHLILRLLLLSVFAIHSNAKELVPFKSTSFELGAMKATGWLQDQLVLSANGLAGHEFDFYRYVAKSKWLGGDWEYSELDESAPYWFNYIVPLAFTLDDPRLKSQAKKFLDYTLDNQAEDGWLGPETTKATRGIWARSLLLFGLTQYAEADPTETDRIQPGNDFDLWGFGVSRTHELPISIQWLYENYPRSNSEIIWETIELIFEGGRKGLRD</sequence>
<gene>
    <name evidence="2" type="ORF">BU16DRAFT_551110</name>
</gene>
<proteinExistence type="predicted"/>
<evidence type="ECO:0008006" key="4">
    <source>
        <dbReference type="Google" id="ProtNLM"/>
    </source>
</evidence>